<evidence type="ECO:0000256" key="3">
    <source>
        <dbReference type="ARBA" id="ARBA00022692"/>
    </source>
</evidence>
<dbReference type="RefSeq" id="WP_091461887.1">
    <property type="nucleotide sequence ID" value="NZ_FMHU01000002.1"/>
</dbReference>
<dbReference type="CDD" id="cd06580">
    <property type="entry name" value="TM_PBP1_transp_TpRbsC_like"/>
    <property type="match status" value="1"/>
</dbReference>
<keyword evidence="2" id="KW-1003">Cell membrane</keyword>
<reference evidence="8" key="1">
    <citation type="submission" date="2016-06" db="EMBL/GenBank/DDBJ databases">
        <authorList>
            <person name="Varghese N."/>
        </authorList>
    </citation>
    <scope>NUCLEOTIDE SEQUENCE [LARGE SCALE GENOMIC DNA]</scope>
    <source>
        <strain evidence="8">DSM 46123</strain>
    </source>
</reference>
<dbReference type="STRING" id="47866.GA0074694_4807"/>
<keyword evidence="3 6" id="KW-0812">Transmembrane</keyword>
<name>A0A1C6SDG2_9ACTN</name>
<evidence type="ECO:0000313" key="8">
    <source>
        <dbReference type="Proteomes" id="UP000198906"/>
    </source>
</evidence>
<dbReference type="InterPro" id="IPR001851">
    <property type="entry name" value="ABC_transp_permease"/>
</dbReference>
<gene>
    <name evidence="7" type="ORF">GA0074694_4807</name>
</gene>
<accession>A0A1C6SDG2</accession>
<sequence>MNDVSTILVSAIALTTPLLLAAMGGLLSERAGVFALALEGYMLVGAFLAVIVARDTNAYVGAVAGGIGGMLLAWGFAELSIRLRINQVTVAIGLITLASGATTFFNDVILGKAGTPYQRAPGLPRLEIPLLSEIPVIGQALFAQNILVYIAYGAAAFLTYYLTKSHSGMRLSSVGEAPRVAETRGIPVSTTRNRAVLVSGLLAGLGGAMLSLGILSSFTAGVSGGRGFIALAALVVGGWRPLRVLFATLMFGTADALQLWMNARGMDVPPEILGMFPYVLAMAALCLFVNHRAPGALGVPFHRELRG</sequence>
<keyword evidence="5 6" id="KW-0472">Membrane</keyword>
<feature type="transmembrane region" description="Helical" evidence="6">
    <location>
        <begin position="227"/>
        <end position="251"/>
    </location>
</feature>
<feature type="transmembrane region" description="Helical" evidence="6">
    <location>
        <begin position="6"/>
        <end position="26"/>
    </location>
</feature>
<feature type="transmembrane region" description="Helical" evidence="6">
    <location>
        <begin position="88"/>
        <end position="105"/>
    </location>
</feature>
<dbReference type="GO" id="GO:0022857">
    <property type="term" value="F:transmembrane transporter activity"/>
    <property type="evidence" value="ECO:0007669"/>
    <property type="project" value="InterPro"/>
</dbReference>
<keyword evidence="4 6" id="KW-1133">Transmembrane helix</keyword>
<feature type="transmembrane region" description="Helical" evidence="6">
    <location>
        <begin position="272"/>
        <end position="291"/>
    </location>
</feature>
<feature type="transmembrane region" description="Helical" evidence="6">
    <location>
        <begin position="195"/>
        <end position="215"/>
    </location>
</feature>
<dbReference type="GO" id="GO:0005886">
    <property type="term" value="C:plasma membrane"/>
    <property type="evidence" value="ECO:0007669"/>
    <property type="project" value="UniProtKB-SubCell"/>
</dbReference>
<protein>
    <submittedName>
        <fullName evidence="7">Nucleoside ABC transporter membrane protein</fullName>
    </submittedName>
</protein>
<dbReference type="AlphaFoldDB" id="A0A1C6SDG2"/>
<organism evidence="7 8">
    <name type="scientific">Micromonospora inyonensis</name>
    <dbReference type="NCBI Taxonomy" id="47866"/>
    <lineage>
        <taxon>Bacteria</taxon>
        <taxon>Bacillati</taxon>
        <taxon>Actinomycetota</taxon>
        <taxon>Actinomycetes</taxon>
        <taxon>Micromonosporales</taxon>
        <taxon>Micromonosporaceae</taxon>
        <taxon>Micromonospora</taxon>
    </lineage>
</organism>
<evidence type="ECO:0000256" key="5">
    <source>
        <dbReference type="ARBA" id="ARBA00023136"/>
    </source>
</evidence>
<dbReference type="Pfam" id="PF02653">
    <property type="entry name" value="BPD_transp_2"/>
    <property type="match status" value="1"/>
</dbReference>
<comment type="subcellular location">
    <subcellularLocation>
        <location evidence="1">Cell membrane</location>
        <topology evidence="1">Multi-pass membrane protein</topology>
    </subcellularLocation>
</comment>
<evidence type="ECO:0000313" key="7">
    <source>
        <dbReference type="EMBL" id="SCL27421.1"/>
    </source>
</evidence>
<dbReference type="EMBL" id="FMHU01000002">
    <property type="protein sequence ID" value="SCL27421.1"/>
    <property type="molecule type" value="Genomic_DNA"/>
</dbReference>
<dbReference type="PANTHER" id="PTHR43370">
    <property type="entry name" value="SUGAR ABC TRANSPORTER INTEGRAL MEMBRANE PROTEIN-RELATED"/>
    <property type="match status" value="1"/>
</dbReference>
<evidence type="ECO:0000256" key="4">
    <source>
        <dbReference type="ARBA" id="ARBA00022989"/>
    </source>
</evidence>
<feature type="transmembrane region" description="Helical" evidence="6">
    <location>
        <begin position="141"/>
        <end position="162"/>
    </location>
</feature>
<evidence type="ECO:0000256" key="6">
    <source>
        <dbReference type="SAM" id="Phobius"/>
    </source>
</evidence>
<feature type="transmembrane region" description="Helical" evidence="6">
    <location>
        <begin position="58"/>
        <end position="76"/>
    </location>
</feature>
<evidence type="ECO:0000256" key="2">
    <source>
        <dbReference type="ARBA" id="ARBA00022475"/>
    </source>
</evidence>
<dbReference type="PANTHER" id="PTHR43370:SF2">
    <property type="entry name" value="ABC TRANSPORTER PERMEASE PROTEIN"/>
    <property type="match status" value="1"/>
</dbReference>
<dbReference type="Proteomes" id="UP000198906">
    <property type="component" value="Unassembled WGS sequence"/>
</dbReference>
<feature type="transmembrane region" description="Helical" evidence="6">
    <location>
        <begin position="33"/>
        <end position="52"/>
    </location>
</feature>
<evidence type="ECO:0000256" key="1">
    <source>
        <dbReference type="ARBA" id="ARBA00004651"/>
    </source>
</evidence>
<proteinExistence type="predicted"/>
<keyword evidence="8" id="KW-1185">Reference proteome</keyword>